<gene>
    <name evidence="9" type="ORF">IAC63_02620</name>
</gene>
<dbReference type="PROSITE" id="PS00088">
    <property type="entry name" value="SOD_MN"/>
    <property type="match status" value="1"/>
</dbReference>
<dbReference type="AlphaFoldDB" id="A0A9D1SML1"/>
<dbReference type="PRINTS" id="PR01703">
    <property type="entry name" value="MNSODISMTASE"/>
</dbReference>
<feature type="binding site" evidence="5">
    <location>
        <position position="28"/>
    </location>
    <ligand>
        <name>Mn(2+)</name>
        <dbReference type="ChEBI" id="CHEBI:29035"/>
    </ligand>
</feature>
<feature type="binding site" evidence="5">
    <location>
        <position position="80"/>
    </location>
    <ligand>
        <name>Mn(2+)</name>
        <dbReference type="ChEBI" id="CHEBI:29035"/>
    </ligand>
</feature>
<comment type="catalytic activity">
    <reaction evidence="6">
        <text>2 superoxide + 2 H(+) = H2O2 + O2</text>
        <dbReference type="Rhea" id="RHEA:20696"/>
        <dbReference type="ChEBI" id="CHEBI:15378"/>
        <dbReference type="ChEBI" id="CHEBI:15379"/>
        <dbReference type="ChEBI" id="CHEBI:16240"/>
        <dbReference type="ChEBI" id="CHEBI:18421"/>
        <dbReference type="EC" id="1.15.1.1"/>
    </reaction>
</comment>
<dbReference type="SUPFAM" id="SSF54719">
    <property type="entry name" value="Fe,Mn superoxide dismutase (SOD), C-terminal domain"/>
    <property type="match status" value="1"/>
</dbReference>
<feature type="domain" description="Manganese/iron superoxide dismutase N-terminal" evidence="7">
    <location>
        <begin position="8"/>
        <end position="88"/>
    </location>
</feature>
<reference evidence="9" key="2">
    <citation type="journal article" date="2021" name="PeerJ">
        <title>Extensive microbial diversity within the chicken gut microbiome revealed by metagenomics and culture.</title>
        <authorList>
            <person name="Gilroy R."/>
            <person name="Ravi A."/>
            <person name="Getino M."/>
            <person name="Pursley I."/>
            <person name="Horton D.L."/>
            <person name="Alikhan N.F."/>
            <person name="Baker D."/>
            <person name="Gharbi K."/>
            <person name="Hall N."/>
            <person name="Watson M."/>
            <person name="Adriaenssens E.M."/>
            <person name="Foster-Nyarko E."/>
            <person name="Jarju S."/>
            <person name="Secka A."/>
            <person name="Antonio M."/>
            <person name="Oren A."/>
            <person name="Chaudhuri R.R."/>
            <person name="La Ragione R."/>
            <person name="Hildebrand F."/>
            <person name="Pallen M.J."/>
        </authorList>
    </citation>
    <scope>NUCLEOTIDE SEQUENCE</scope>
    <source>
        <strain evidence="9">CHK136-897</strain>
    </source>
</reference>
<dbReference type="Gene3D" id="3.55.40.20">
    <property type="entry name" value="Iron/manganese superoxide dismutase, C-terminal domain"/>
    <property type="match status" value="1"/>
</dbReference>
<dbReference type="InterPro" id="IPR001189">
    <property type="entry name" value="Mn/Fe_SOD"/>
</dbReference>
<dbReference type="EMBL" id="DVNO01000021">
    <property type="protein sequence ID" value="HIU65510.1"/>
    <property type="molecule type" value="Genomic_DNA"/>
</dbReference>
<accession>A0A9D1SML1</accession>
<evidence type="ECO:0000256" key="6">
    <source>
        <dbReference type="RuleBase" id="RU000414"/>
    </source>
</evidence>
<evidence type="ECO:0000313" key="10">
    <source>
        <dbReference type="Proteomes" id="UP000824142"/>
    </source>
</evidence>
<protein>
    <recommendedName>
        <fullName evidence="2 6">Superoxide dismutase</fullName>
        <ecNumber evidence="2 6">1.15.1.1</ecNumber>
    </recommendedName>
</protein>
<evidence type="ECO:0000259" key="8">
    <source>
        <dbReference type="Pfam" id="PF02777"/>
    </source>
</evidence>
<dbReference type="PIRSF" id="PIRSF000349">
    <property type="entry name" value="SODismutase"/>
    <property type="match status" value="1"/>
</dbReference>
<comment type="function">
    <text evidence="6">Destroys radicals which are normally produced within the cells and which are toxic to biological systems.</text>
</comment>
<feature type="binding site" evidence="5">
    <location>
        <position position="162"/>
    </location>
    <ligand>
        <name>Mn(2+)</name>
        <dbReference type="ChEBI" id="CHEBI:29035"/>
    </ligand>
</feature>
<evidence type="ECO:0000256" key="3">
    <source>
        <dbReference type="ARBA" id="ARBA00022723"/>
    </source>
</evidence>
<evidence type="ECO:0000256" key="1">
    <source>
        <dbReference type="ARBA" id="ARBA00008714"/>
    </source>
</evidence>
<dbReference type="SUPFAM" id="SSF46609">
    <property type="entry name" value="Fe,Mn superoxide dismutase (SOD), N-terminal domain"/>
    <property type="match status" value="1"/>
</dbReference>
<comment type="caution">
    <text evidence="9">The sequence shown here is derived from an EMBL/GenBank/DDBJ whole genome shotgun (WGS) entry which is preliminary data.</text>
</comment>
<sequence>MFSLSQFPLQFEETSLTPYMSAETLQCHHGKHLATYIKNLNDLMQGTVYETLPLDEIIVKSASDETAKKIFNNAAQVFNHDFFFRCLAKDDGKEIPEEIIAAFGSKDKLFSEFKSAAAGVFGSGWAWLVKDSDSIKIMTTANADTPIAHGIKPLLALDVWEHAYYLDYQNRRVDFIDAFLQHMVNWEFVKENLQK</sequence>
<feature type="domain" description="Manganese/iron superoxide dismutase C-terminal" evidence="8">
    <location>
        <begin position="94"/>
        <end position="191"/>
    </location>
</feature>
<keyword evidence="4 6" id="KW-0560">Oxidoreductase</keyword>
<evidence type="ECO:0000259" key="7">
    <source>
        <dbReference type="Pfam" id="PF00081"/>
    </source>
</evidence>
<feature type="binding site" evidence="5">
    <location>
        <position position="158"/>
    </location>
    <ligand>
        <name>Mn(2+)</name>
        <dbReference type="ChEBI" id="CHEBI:29035"/>
    </ligand>
</feature>
<dbReference type="InterPro" id="IPR036324">
    <property type="entry name" value="Mn/Fe_SOD_N_sf"/>
</dbReference>
<dbReference type="Proteomes" id="UP000824142">
    <property type="component" value="Unassembled WGS sequence"/>
</dbReference>
<dbReference type="EC" id="1.15.1.1" evidence="2 6"/>
<proteinExistence type="inferred from homology"/>
<dbReference type="Pfam" id="PF00081">
    <property type="entry name" value="Sod_Fe_N"/>
    <property type="match status" value="1"/>
</dbReference>
<comment type="similarity">
    <text evidence="1 6">Belongs to the iron/manganese superoxide dismutase family.</text>
</comment>
<dbReference type="PANTHER" id="PTHR42769:SF3">
    <property type="entry name" value="SUPEROXIDE DISMUTASE [FE] 2, CHLOROPLASTIC"/>
    <property type="match status" value="1"/>
</dbReference>
<dbReference type="GO" id="GO:0046872">
    <property type="term" value="F:metal ion binding"/>
    <property type="evidence" value="ECO:0007669"/>
    <property type="project" value="UniProtKB-KW"/>
</dbReference>
<dbReference type="Pfam" id="PF02777">
    <property type="entry name" value="Sod_Fe_C"/>
    <property type="match status" value="1"/>
</dbReference>
<evidence type="ECO:0000256" key="5">
    <source>
        <dbReference type="PIRSR" id="PIRSR000349-1"/>
    </source>
</evidence>
<dbReference type="InterPro" id="IPR036314">
    <property type="entry name" value="SOD_C_sf"/>
</dbReference>
<keyword evidence="3 5" id="KW-0479">Metal-binding</keyword>
<dbReference type="GO" id="GO:0004784">
    <property type="term" value="F:superoxide dismutase activity"/>
    <property type="evidence" value="ECO:0007669"/>
    <property type="project" value="UniProtKB-EC"/>
</dbReference>
<evidence type="ECO:0000256" key="4">
    <source>
        <dbReference type="ARBA" id="ARBA00023002"/>
    </source>
</evidence>
<dbReference type="PANTHER" id="PTHR42769">
    <property type="entry name" value="SUPEROXIDE DISMUTASE"/>
    <property type="match status" value="1"/>
</dbReference>
<evidence type="ECO:0000256" key="2">
    <source>
        <dbReference type="ARBA" id="ARBA00012682"/>
    </source>
</evidence>
<dbReference type="InterPro" id="IPR019831">
    <property type="entry name" value="Mn/Fe_SOD_N"/>
</dbReference>
<evidence type="ECO:0000313" key="9">
    <source>
        <dbReference type="EMBL" id="HIU65510.1"/>
    </source>
</evidence>
<organism evidence="9 10">
    <name type="scientific">Candidatus Enterousia avicola</name>
    <dbReference type="NCBI Taxonomy" id="2840787"/>
    <lineage>
        <taxon>Bacteria</taxon>
        <taxon>Pseudomonadati</taxon>
        <taxon>Pseudomonadota</taxon>
        <taxon>Alphaproteobacteria</taxon>
        <taxon>Candidatus Enterousia</taxon>
    </lineage>
</organism>
<dbReference type="InterPro" id="IPR019832">
    <property type="entry name" value="Mn/Fe_SOD_C"/>
</dbReference>
<name>A0A9D1SML1_9PROT</name>
<dbReference type="Gene3D" id="1.10.287.990">
    <property type="entry name" value="Fe,Mn superoxide dismutase (SOD) domain"/>
    <property type="match status" value="1"/>
</dbReference>
<reference evidence="9" key="1">
    <citation type="submission" date="2020-10" db="EMBL/GenBank/DDBJ databases">
        <authorList>
            <person name="Gilroy R."/>
        </authorList>
    </citation>
    <scope>NUCLEOTIDE SEQUENCE</scope>
    <source>
        <strain evidence="9">CHK136-897</strain>
    </source>
</reference>
<dbReference type="InterPro" id="IPR019833">
    <property type="entry name" value="Mn/Fe_SOD_BS"/>
</dbReference>